<gene>
    <name evidence="2" type="ORF">PR001_g17264</name>
    <name evidence="3" type="ORF">PR003_g18162</name>
</gene>
<accession>A0A6A4E9I8</accession>
<dbReference type="Proteomes" id="UP000429607">
    <property type="component" value="Unassembled WGS sequence"/>
</dbReference>
<sequence>MVAAMTIAFHIGMVQSARYGLFIALLCCGVATSLASVMGADATRCNKFCGEGQRWCLFTRICDCLRTGHQTTIGLRYYIS</sequence>
<keyword evidence="1" id="KW-0732">Signal</keyword>
<reference evidence="3 5" key="1">
    <citation type="submission" date="2018-08" db="EMBL/GenBank/DDBJ databases">
        <title>Genomic investigation of the strawberry pathogen Phytophthora fragariae indicates pathogenicity is determined by transcriptional variation in three key races.</title>
        <authorList>
            <person name="Adams T.M."/>
            <person name="Armitage A.D."/>
            <person name="Sobczyk M.K."/>
            <person name="Bates H.J."/>
            <person name="Dunwell J.M."/>
            <person name="Nellist C.F."/>
            <person name="Harrison R.J."/>
        </authorList>
    </citation>
    <scope>NUCLEOTIDE SEQUENCE [LARGE SCALE GENOMIC DNA]</scope>
    <source>
        <strain evidence="2 4">SCRP249</strain>
        <strain evidence="3 5">SCRP333</strain>
    </source>
</reference>
<evidence type="ECO:0000313" key="5">
    <source>
        <dbReference type="Proteomes" id="UP000434957"/>
    </source>
</evidence>
<evidence type="ECO:0000313" key="2">
    <source>
        <dbReference type="EMBL" id="KAE9006207.1"/>
    </source>
</evidence>
<evidence type="ECO:0000313" key="3">
    <source>
        <dbReference type="EMBL" id="KAE9318738.1"/>
    </source>
</evidence>
<dbReference type="EMBL" id="QXFV01001424">
    <property type="protein sequence ID" value="KAE9006207.1"/>
    <property type="molecule type" value="Genomic_DNA"/>
</dbReference>
<evidence type="ECO:0000256" key="1">
    <source>
        <dbReference type="SAM" id="SignalP"/>
    </source>
</evidence>
<proteinExistence type="predicted"/>
<protein>
    <recommendedName>
        <fullName evidence="6">Amino acid transporter transmembrane domain-containing protein</fullName>
    </recommendedName>
</protein>
<evidence type="ECO:0008006" key="6">
    <source>
        <dbReference type="Google" id="ProtNLM"/>
    </source>
</evidence>
<evidence type="ECO:0000313" key="4">
    <source>
        <dbReference type="Proteomes" id="UP000429607"/>
    </source>
</evidence>
<organism evidence="3 5">
    <name type="scientific">Phytophthora rubi</name>
    <dbReference type="NCBI Taxonomy" id="129364"/>
    <lineage>
        <taxon>Eukaryota</taxon>
        <taxon>Sar</taxon>
        <taxon>Stramenopiles</taxon>
        <taxon>Oomycota</taxon>
        <taxon>Peronosporomycetes</taxon>
        <taxon>Peronosporales</taxon>
        <taxon>Peronosporaceae</taxon>
        <taxon>Phytophthora</taxon>
    </lineage>
</organism>
<dbReference type="EMBL" id="QXFT01001435">
    <property type="protein sequence ID" value="KAE9318738.1"/>
    <property type="molecule type" value="Genomic_DNA"/>
</dbReference>
<name>A0A6A4E9I8_9STRA</name>
<comment type="caution">
    <text evidence="3">The sequence shown here is derived from an EMBL/GenBank/DDBJ whole genome shotgun (WGS) entry which is preliminary data.</text>
</comment>
<feature type="chain" id="PRO_5036167620" description="Amino acid transporter transmembrane domain-containing protein" evidence="1">
    <location>
        <begin position="17"/>
        <end position="80"/>
    </location>
</feature>
<dbReference type="Proteomes" id="UP000434957">
    <property type="component" value="Unassembled WGS sequence"/>
</dbReference>
<dbReference type="AlphaFoldDB" id="A0A6A4E9I8"/>
<feature type="signal peptide" evidence="1">
    <location>
        <begin position="1"/>
        <end position="16"/>
    </location>
</feature>
<keyword evidence="5" id="KW-1185">Reference proteome</keyword>